<sequence length="242" mass="27444">MDRDLIFDILGAVQRIDQVTVAEVIVAELCTCLQRYGFTAGLITRLPVPHDKHWFEQIIVNSWPRSWYEHYNAQGHYRHDPCAERSRRTVDPFFWSELTNQPLGRRSDVVMHEAAEFGLRQGLCVPIHSPFASPSVVTVSGEFINLPPATIPVVETLALHAFRAIQRSQNGKHDPGAPILSGREREILQWTSAGKTAWEISCILDISLHTVNTHLKNVRYKLGAANRTHSVVEALRRNEIQL</sequence>
<evidence type="ECO:0000313" key="5">
    <source>
        <dbReference type="EMBL" id="EHK53303.1"/>
    </source>
</evidence>
<dbReference type="PANTHER" id="PTHR44688:SF16">
    <property type="entry name" value="DNA-BINDING TRANSCRIPTIONAL ACTIVATOR DEVR_DOSR"/>
    <property type="match status" value="1"/>
</dbReference>
<dbReference type="CDD" id="cd06170">
    <property type="entry name" value="LuxR_C_like"/>
    <property type="match status" value="1"/>
</dbReference>
<dbReference type="PATRIC" id="fig|1107882.3.peg.5990"/>
<dbReference type="AlphaFoldDB" id="H0I156"/>
<evidence type="ECO:0000313" key="6">
    <source>
        <dbReference type="Proteomes" id="UP000003250"/>
    </source>
</evidence>
<organism evidence="5 6">
    <name type="scientific">Mesorhizobium alhagi CCNWXJ12-2</name>
    <dbReference type="NCBI Taxonomy" id="1107882"/>
    <lineage>
        <taxon>Bacteria</taxon>
        <taxon>Pseudomonadati</taxon>
        <taxon>Pseudomonadota</taxon>
        <taxon>Alphaproteobacteria</taxon>
        <taxon>Hyphomicrobiales</taxon>
        <taxon>Phyllobacteriaceae</taxon>
        <taxon>Allomesorhizobium</taxon>
    </lineage>
</organism>
<dbReference type="InterPro" id="IPR016032">
    <property type="entry name" value="Sig_transdc_resp-reg_C-effctor"/>
</dbReference>
<feature type="domain" description="HTH luxR-type" evidence="4">
    <location>
        <begin position="173"/>
        <end position="238"/>
    </location>
</feature>
<dbReference type="SUPFAM" id="SSF46894">
    <property type="entry name" value="C-terminal effector domain of the bipartite response regulators"/>
    <property type="match status" value="1"/>
</dbReference>
<name>H0I156_9HYPH</name>
<reference evidence="5 6" key="1">
    <citation type="journal article" date="2012" name="J. Bacteriol.">
        <title>Draft Genome Sequence of Mesorhizobium alhagi CCNWXJ12-2T, a Novel Salt-Resistant Species Isolated from the Desert of Northwestern China.</title>
        <authorList>
            <person name="Zhou M."/>
            <person name="Chen W."/>
            <person name="Chen H."/>
            <person name="Wei G."/>
        </authorList>
    </citation>
    <scope>NUCLEOTIDE SEQUENCE [LARGE SCALE GENOMIC DNA]</scope>
    <source>
        <strain evidence="5 6">CCNWXJ12-2</strain>
    </source>
</reference>
<protein>
    <submittedName>
        <fullName evidence="5">LuxR family transcriptional regulator</fullName>
    </submittedName>
</protein>
<dbReference type="SUPFAM" id="SSF75516">
    <property type="entry name" value="Pheromone-binding domain of LuxR-like quorum-sensing transcription factors"/>
    <property type="match status" value="1"/>
</dbReference>
<dbReference type="SMART" id="SM00421">
    <property type="entry name" value="HTH_LUXR"/>
    <property type="match status" value="1"/>
</dbReference>
<dbReference type="Pfam" id="PF00196">
    <property type="entry name" value="GerE"/>
    <property type="match status" value="1"/>
</dbReference>
<dbReference type="GO" id="GO:0003677">
    <property type="term" value="F:DNA binding"/>
    <property type="evidence" value="ECO:0007669"/>
    <property type="project" value="UniProtKB-KW"/>
</dbReference>
<accession>H0I156</accession>
<evidence type="ECO:0000256" key="1">
    <source>
        <dbReference type="ARBA" id="ARBA00023015"/>
    </source>
</evidence>
<gene>
    <name evidence="5" type="ORF">MAXJ12_30967</name>
</gene>
<dbReference type="Gene3D" id="3.30.450.80">
    <property type="entry name" value="Transcription factor LuxR-like, autoinducer-binding domain"/>
    <property type="match status" value="1"/>
</dbReference>
<dbReference type="Gene3D" id="1.10.10.10">
    <property type="entry name" value="Winged helix-like DNA-binding domain superfamily/Winged helix DNA-binding domain"/>
    <property type="match status" value="1"/>
</dbReference>
<keyword evidence="6" id="KW-1185">Reference proteome</keyword>
<evidence type="ECO:0000256" key="3">
    <source>
        <dbReference type="ARBA" id="ARBA00023163"/>
    </source>
</evidence>
<dbReference type="PRINTS" id="PR00038">
    <property type="entry name" value="HTHLUXR"/>
</dbReference>
<dbReference type="InterPro" id="IPR036388">
    <property type="entry name" value="WH-like_DNA-bd_sf"/>
</dbReference>
<dbReference type="EMBL" id="AHAM01000277">
    <property type="protein sequence ID" value="EHK53303.1"/>
    <property type="molecule type" value="Genomic_DNA"/>
</dbReference>
<dbReference type="Proteomes" id="UP000003250">
    <property type="component" value="Unassembled WGS sequence"/>
</dbReference>
<evidence type="ECO:0000259" key="4">
    <source>
        <dbReference type="PROSITE" id="PS50043"/>
    </source>
</evidence>
<dbReference type="InterPro" id="IPR005143">
    <property type="entry name" value="TF_LuxR_autoind-bd_dom"/>
</dbReference>
<dbReference type="InterPro" id="IPR000792">
    <property type="entry name" value="Tscrpt_reg_LuxR_C"/>
</dbReference>
<keyword evidence="2" id="KW-0238">DNA-binding</keyword>
<keyword evidence="1" id="KW-0805">Transcription regulation</keyword>
<dbReference type="GO" id="GO:0006355">
    <property type="term" value="P:regulation of DNA-templated transcription"/>
    <property type="evidence" value="ECO:0007669"/>
    <property type="project" value="InterPro"/>
</dbReference>
<proteinExistence type="predicted"/>
<dbReference type="PROSITE" id="PS50043">
    <property type="entry name" value="HTH_LUXR_2"/>
    <property type="match status" value="1"/>
</dbReference>
<dbReference type="PANTHER" id="PTHR44688">
    <property type="entry name" value="DNA-BINDING TRANSCRIPTIONAL ACTIVATOR DEVR_DOSR"/>
    <property type="match status" value="1"/>
</dbReference>
<dbReference type="InterPro" id="IPR036693">
    <property type="entry name" value="TF_LuxR_autoind-bd_dom_sf"/>
</dbReference>
<dbReference type="PROSITE" id="PS00622">
    <property type="entry name" value="HTH_LUXR_1"/>
    <property type="match status" value="1"/>
</dbReference>
<dbReference type="Pfam" id="PF03472">
    <property type="entry name" value="Autoind_bind"/>
    <property type="match status" value="1"/>
</dbReference>
<evidence type="ECO:0000256" key="2">
    <source>
        <dbReference type="ARBA" id="ARBA00023125"/>
    </source>
</evidence>
<keyword evidence="3" id="KW-0804">Transcription</keyword>